<sequence length="249" mass="28238">MCILFWLKDHAQYKLIFAGNRDEVLSRATAPAQVWETCTNNGNKVIAGLDLEPPVVEHRGTWLGITTSGRFIAMTNIKDYLEACQAQNPTAFGGYNLVCLDLQDDIMASYSNRDTGNQALTLESVAGKEEFEHLISDNYWDADRLTDRLFDFMSATPKGYKHDDTPITQLLEVVKGTRFVHKFSRPEFNNGQSYGTRTTTVVLVDKDDNVTFTERDWFELQGLVISRYCKSSNDLSIVPTQYCTILFCK</sequence>
<dbReference type="InterPro" id="IPR008551">
    <property type="entry name" value="TANGO2"/>
</dbReference>
<evidence type="ECO:0000313" key="2">
    <source>
        <dbReference type="Proteomes" id="UP000242146"/>
    </source>
</evidence>
<accession>A0A1X2GN90</accession>
<dbReference type="Pfam" id="PF05742">
    <property type="entry name" value="TANGO2"/>
    <property type="match status" value="1"/>
</dbReference>
<dbReference type="PANTHER" id="PTHR17985:SF8">
    <property type="entry name" value="TRANSPORT AND GOLGI ORGANIZATION PROTEIN 2 HOMOLOG"/>
    <property type="match status" value="1"/>
</dbReference>
<evidence type="ECO:0000313" key="1">
    <source>
        <dbReference type="EMBL" id="ORX57639.1"/>
    </source>
</evidence>
<dbReference type="GO" id="GO:0007030">
    <property type="term" value="P:Golgi organization"/>
    <property type="evidence" value="ECO:0007669"/>
    <property type="project" value="TreeGrafter"/>
</dbReference>
<dbReference type="STRING" id="101127.A0A1X2GN90"/>
<organism evidence="1 2">
    <name type="scientific">Hesseltinella vesiculosa</name>
    <dbReference type="NCBI Taxonomy" id="101127"/>
    <lineage>
        <taxon>Eukaryota</taxon>
        <taxon>Fungi</taxon>
        <taxon>Fungi incertae sedis</taxon>
        <taxon>Mucoromycota</taxon>
        <taxon>Mucoromycotina</taxon>
        <taxon>Mucoromycetes</taxon>
        <taxon>Mucorales</taxon>
        <taxon>Cunninghamellaceae</taxon>
        <taxon>Hesseltinella</taxon>
    </lineage>
</organism>
<dbReference type="Proteomes" id="UP000242146">
    <property type="component" value="Unassembled WGS sequence"/>
</dbReference>
<dbReference type="GO" id="GO:0005794">
    <property type="term" value="C:Golgi apparatus"/>
    <property type="evidence" value="ECO:0007669"/>
    <property type="project" value="TreeGrafter"/>
</dbReference>
<name>A0A1X2GN90_9FUNG</name>
<dbReference type="PANTHER" id="PTHR17985">
    <property type="entry name" value="SER/THR-RICH PROTEIN T10 IN DGCR REGION"/>
    <property type="match status" value="1"/>
</dbReference>
<proteinExistence type="predicted"/>
<gene>
    <name evidence="1" type="ORF">DM01DRAFT_1231356</name>
</gene>
<reference evidence="1 2" key="1">
    <citation type="submission" date="2016-07" db="EMBL/GenBank/DDBJ databases">
        <title>Pervasive Adenine N6-methylation of Active Genes in Fungi.</title>
        <authorList>
            <consortium name="DOE Joint Genome Institute"/>
            <person name="Mondo S.J."/>
            <person name="Dannebaum R.O."/>
            <person name="Kuo R.C."/>
            <person name="Labutti K."/>
            <person name="Haridas S."/>
            <person name="Kuo A."/>
            <person name="Salamov A."/>
            <person name="Ahrendt S.R."/>
            <person name="Lipzen A."/>
            <person name="Sullivan W."/>
            <person name="Andreopoulos W.B."/>
            <person name="Clum A."/>
            <person name="Lindquist E."/>
            <person name="Daum C."/>
            <person name="Ramamoorthy G.K."/>
            <person name="Gryganskyi A."/>
            <person name="Culley D."/>
            <person name="Magnuson J.K."/>
            <person name="James T.Y."/>
            <person name="O'Malley M.A."/>
            <person name="Stajich J.E."/>
            <person name="Spatafora J.W."/>
            <person name="Visel A."/>
            <person name="Grigoriev I.V."/>
        </authorList>
    </citation>
    <scope>NUCLEOTIDE SEQUENCE [LARGE SCALE GENOMIC DNA]</scope>
    <source>
        <strain evidence="1 2">NRRL 3301</strain>
    </source>
</reference>
<comment type="caution">
    <text evidence="1">The sequence shown here is derived from an EMBL/GenBank/DDBJ whole genome shotgun (WGS) entry which is preliminary data.</text>
</comment>
<dbReference type="GO" id="GO:0009306">
    <property type="term" value="P:protein secretion"/>
    <property type="evidence" value="ECO:0007669"/>
    <property type="project" value="TreeGrafter"/>
</dbReference>
<dbReference type="AlphaFoldDB" id="A0A1X2GN90"/>
<dbReference type="OrthoDB" id="191601at2759"/>
<protein>
    <submittedName>
        <fullName evidence="1">DUF833-domain-containing protein</fullName>
    </submittedName>
</protein>
<dbReference type="EMBL" id="MCGT01000008">
    <property type="protein sequence ID" value="ORX57639.1"/>
    <property type="molecule type" value="Genomic_DNA"/>
</dbReference>
<keyword evidence="2" id="KW-1185">Reference proteome</keyword>